<proteinExistence type="predicted"/>
<evidence type="ECO:0000313" key="2">
    <source>
        <dbReference type="EMBL" id="TFY73374.1"/>
    </source>
</evidence>
<feature type="region of interest" description="Disordered" evidence="1">
    <location>
        <begin position="1"/>
        <end position="28"/>
    </location>
</feature>
<dbReference type="AlphaFoldDB" id="A0A4Y9ZG25"/>
<gene>
    <name evidence="2" type="ORF">EWM64_g10638</name>
</gene>
<dbReference type="EMBL" id="SFCI01002934">
    <property type="protein sequence ID" value="TFY73374.1"/>
    <property type="molecule type" value="Genomic_DNA"/>
</dbReference>
<keyword evidence="3" id="KW-1185">Reference proteome</keyword>
<evidence type="ECO:0000256" key="1">
    <source>
        <dbReference type="SAM" id="MobiDB-lite"/>
    </source>
</evidence>
<protein>
    <submittedName>
        <fullName evidence="2">Uncharacterized protein</fullName>
    </submittedName>
</protein>
<comment type="caution">
    <text evidence="2">The sequence shown here is derived from an EMBL/GenBank/DDBJ whole genome shotgun (WGS) entry which is preliminary data.</text>
</comment>
<accession>A0A4Y9ZG25</accession>
<organism evidence="2 3">
    <name type="scientific">Hericium alpestre</name>
    <dbReference type="NCBI Taxonomy" id="135208"/>
    <lineage>
        <taxon>Eukaryota</taxon>
        <taxon>Fungi</taxon>
        <taxon>Dikarya</taxon>
        <taxon>Basidiomycota</taxon>
        <taxon>Agaricomycotina</taxon>
        <taxon>Agaricomycetes</taxon>
        <taxon>Russulales</taxon>
        <taxon>Hericiaceae</taxon>
        <taxon>Hericium</taxon>
    </lineage>
</organism>
<reference evidence="2 3" key="1">
    <citation type="submission" date="2019-02" db="EMBL/GenBank/DDBJ databases">
        <title>Genome sequencing of the rare red list fungi Hericium alpestre (H. flagellum).</title>
        <authorList>
            <person name="Buettner E."/>
            <person name="Kellner H."/>
        </authorList>
    </citation>
    <scope>NUCLEOTIDE SEQUENCE [LARGE SCALE GENOMIC DNA]</scope>
    <source>
        <strain evidence="2 3">DSM 108284</strain>
    </source>
</reference>
<evidence type="ECO:0000313" key="3">
    <source>
        <dbReference type="Proteomes" id="UP000298061"/>
    </source>
</evidence>
<dbReference type="Proteomes" id="UP000298061">
    <property type="component" value="Unassembled WGS sequence"/>
</dbReference>
<name>A0A4Y9ZG25_9AGAM</name>
<sequence length="78" mass="8588">MSVIEAPESSDFEEKRERQTLQVTRSLNPPTPSTILALGILVLQYANEVFEYVSPAQTASSPLQAACHRDAGMDPHVF</sequence>